<keyword evidence="1" id="KW-0862">Zinc</keyword>
<evidence type="ECO:0000256" key="1">
    <source>
        <dbReference type="PIRSR" id="PIRSR018249-1"/>
    </source>
</evidence>
<accession>A0A938YEN0</accession>
<evidence type="ECO:0000256" key="2">
    <source>
        <dbReference type="PIRSR" id="PIRSR018249-2"/>
    </source>
</evidence>
<feature type="binding site" evidence="1">
    <location>
        <position position="8"/>
    </location>
    <ligand>
        <name>Zn(2+)</name>
        <dbReference type="ChEBI" id="CHEBI:29105"/>
    </ligand>
</feature>
<evidence type="ECO:0000313" key="5">
    <source>
        <dbReference type="Proteomes" id="UP000663801"/>
    </source>
</evidence>
<dbReference type="AlphaFoldDB" id="A0A938YEN0"/>
<dbReference type="PIRSF" id="PIRSF018249">
    <property type="entry name" value="MyrA_prd"/>
    <property type="match status" value="1"/>
</dbReference>
<dbReference type="EMBL" id="JAERWL010000006">
    <property type="protein sequence ID" value="MBM9476271.1"/>
    <property type="molecule type" value="Genomic_DNA"/>
</dbReference>
<dbReference type="CDD" id="cd02440">
    <property type="entry name" value="AdoMet_MTases"/>
    <property type="match status" value="1"/>
</dbReference>
<dbReference type="InterPro" id="IPR016718">
    <property type="entry name" value="rRNA_m1G-MeTrfase_A_prd"/>
</dbReference>
<feature type="binding site" evidence="2">
    <location>
        <begin position="76"/>
        <end position="77"/>
    </location>
    <ligand>
        <name>S-adenosyl-L-methionine</name>
        <dbReference type="ChEBI" id="CHEBI:59789"/>
    </ligand>
</feature>
<keyword evidence="5" id="KW-1185">Reference proteome</keyword>
<dbReference type="Proteomes" id="UP000663801">
    <property type="component" value="Unassembled WGS sequence"/>
</dbReference>
<dbReference type="InterPro" id="IPR029063">
    <property type="entry name" value="SAM-dependent_MTases_sf"/>
</dbReference>
<dbReference type="GO" id="GO:0032259">
    <property type="term" value="P:methylation"/>
    <property type="evidence" value="ECO:0007669"/>
    <property type="project" value="UniProtKB-KW"/>
</dbReference>
<feature type="binding site" evidence="1">
    <location>
        <position position="4"/>
    </location>
    <ligand>
        <name>Zn(2+)</name>
        <dbReference type="ChEBI" id="CHEBI:29105"/>
    </ligand>
</feature>
<sequence length="254" mass="25975">MLACVSGHRFDVARQGYVALLGPGARTDTGDSADMVAARVDLLGSGAYAPIVDAVVQAVRGSTGDGGAVVELGAGTGYYLGACVGAVPGSTGLAIDSSRYASRRAAAVHRRVGAVLADAWSALPVRDSCADVVLSVFAPRTPSEIHRILTPGGRLVCVTPRPGHLAELRDVVPLLAVDAGKQDALVGAFAGLLEPVGSTQVEYRMELTGPQVGALIRMGPTARHLDVATVAATSRAARAVTVSVTCTVLQRPTR</sequence>
<evidence type="ECO:0000313" key="4">
    <source>
        <dbReference type="EMBL" id="MBM9476271.1"/>
    </source>
</evidence>
<keyword evidence="4" id="KW-0489">Methyltransferase</keyword>
<protein>
    <submittedName>
        <fullName evidence="4">Methyltransferase domain-containing protein</fullName>
    </submittedName>
</protein>
<organism evidence="4 5">
    <name type="scientific">Nakamurella flavida</name>
    <dbReference type="NCBI Taxonomy" id="363630"/>
    <lineage>
        <taxon>Bacteria</taxon>
        <taxon>Bacillati</taxon>
        <taxon>Actinomycetota</taxon>
        <taxon>Actinomycetes</taxon>
        <taxon>Nakamurellales</taxon>
        <taxon>Nakamurellaceae</taxon>
        <taxon>Nakamurella</taxon>
    </lineage>
</organism>
<gene>
    <name evidence="4" type="ORF">JL107_07445</name>
</gene>
<keyword evidence="1" id="KW-0479">Metal-binding</keyword>
<dbReference type="Gene3D" id="3.40.50.150">
    <property type="entry name" value="Vaccinia Virus protein VP39"/>
    <property type="match status" value="1"/>
</dbReference>
<reference evidence="4" key="1">
    <citation type="submission" date="2021-01" db="EMBL/GenBank/DDBJ databases">
        <title>KCTC 19127 draft genome.</title>
        <authorList>
            <person name="An D."/>
        </authorList>
    </citation>
    <scope>NUCLEOTIDE SEQUENCE</scope>
    <source>
        <strain evidence="4">KCTC 19127</strain>
    </source>
</reference>
<feature type="binding site" evidence="2">
    <location>
        <position position="48"/>
    </location>
    <ligand>
        <name>S-adenosyl-L-methionine</name>
        <dbReference type="ChEBI" id="CHEBI:59789"/>
    </ligand>
</feature>
<dbReference type="GO" id="GO:0046872">
    <property type="term" value="F:metal ion binding"/>
    <property type="evidence" value="ECO:0007669"/>
    <property type="project" value="UniProtKB-KW"/>
</dbReference>
<feature type="binding site" evidence="2">
    <location>
        <position position="164"/>
    </location>
    <ligand>
        <name>S-adenosyl-L-methionine</name>
        <dbReference type="ChEBI" id="CHEBI:59789"/>
    </ligand>
</feature>
<evidence type="ECO:0000259" key="3">
    <source>
        <dbReference type="Pfam" id="PF08241"/>
    </source>
</evidence>
<dbReference type="InterPro" id="IPR013216">
    <property type="entry name" value="Methyltransf_11"/>
</dbReference>
<proteinExistence type="predicted"/>
<dbReference type="GO" id="GO:0008757">
    <property type="term" value="F:S-adenosylmethionine-dependent methyltransferase activity"/>
    <property type="evidence" value="ECO:0007669"/>
    <property type="project" value="InterPro"/>
</dbReference>
<name>A0A938YEN0_9ACTN</name>
<keyword evidence="4" id="KW-0808">Transferase</keyword>
<dbReference type="SUPFAM" id="SSF53335">
    <property type="entry name" value="S-adenosyl-L-methionine-dependent methyltransferases"/>
    <property type="match status" value="1"/>
</dbReference>
<feature type="domain" description="Methyltransferase type 11" evidence="3">
    <location>
        <begin position="71"/>
        <end position="157"/>
    </location>
</feature>
<comment type="caution">
    <text evidence="4">The sequence shown here is derived from an EMBL/GenBank/DDBJ whole genome shotgun (WGS) entry which is preliminary data.</text>
</comment>
<dbReference type="Pfam" id="PF08241">
    <property type="entry name" value="Methyltransf_11"/>
    <property type="match status" value="1"/>
</dbReference>
<keyword evidence="2" id="KW-0949">S-adenosyl-L-methionine</keyword>